<keyword evidence="4" id="KW-0560">Oxidoreductase</keyword>
<proteinExistence type="predicted"/>
<keyword evidence="2" id="KW-0500">Molybdenum</keyword>
<dbReference type="InterPro" id="IPR008335">
    <property type="entry name" value="Mopterin_OxRdtase_euk"/>
</dbReference>
<dbReference type="PANTHER" id="PTHR19372">
    <property type="entry name" value="SULFITE REDUCTASE"/>
    <property type="match status" value="1"/>
</dbReference>
<protein>
    <recommendedName>
        <fullName evidence="8">Sulfite oxidase</fullName>
    </recommendedName>
</protein>
<dbReference type="GO" id="GO:0006790">
    <property type="term" value="P:sulfur compound metabolic process"/>
    <property type="evidence" value="ECO:0007669"/>
    <property type="project" value="TreeGrafter"/>
</dbReference>
<sequence length="362" mass="39552">MWGKRDDMIVHTFEPYNAEPPRGALARRDITTVDTFYSRNHAPVPSIQTAGWAPRVDGMVERLATFSLEDLRSRFPQYTEVATLQCDGNRRVGPIEVADIPGEAPWGPGATATARWTGVRLADVLREVGVDPDATDVAFVGADVSIDPDVGEQFGGSIPVRKASEREVLLAWSMNDEPLSAVHGAPVRVVVPGYIGARSVKWLERITVQDRPSENFFQQSTYRLYPPEVDPTEMGPGDGIALGLVAVNSEVLSPDDGAEVAVGPVEVTGYAFAGGDRTVVRVDVSVDEGVTWHQAELAEQISQWSWRHWRTTVDTVAGPNTVLARAWDSSAALQPESPAHVWNPKGYADNSWARIRVHARVP</sequence>
<dbReference type="AlphaFoldDB" id="A0A6J4JQT3"/>
<comment type="cofactor">
    <cofactor evidence="1">
        <name>Mo-molybdopterin</name>
        <dbReference type="ChEBI" id="CHEBI:71302"/>
    </cofactor>
</comment>
<evidence type="ECO:0000256" key="1">
    <source>
        <dbReference type="ARBA" id="ARBA00001924"/>
    </source>
</evidence>
<dbReference type="SUPFAM" id="SSF56524">
    <property type="entry name" value="Oxidoreductase molybdopterin-binding domain"/>
    <property type="match status" value="1"/>
</dbReference>
<dbReference type="InterPro" id="IPR000572">
    <property type="entry name" value="OxRdtase_Mopterin-bd_dom"/>
</dbReference>
<reference evidence="7" key="1">
    <citation type="submission" date="2020-02" db="EMBL/GenBank/DDBJ databases">
        <authorList>
            <person name="Meier V. D."/>
        </authorList>
    </citation>
    <scope>NUCLEOTIDE SEQUENCE</scope>
    <source>
        <strain evidence="7">AVDCRST_MAG54</strain>
    </source>
</reference>
<name>A0A6J4JQT3_9PSEU</name>
<evidence type="ECO:0000259" key="6">
    <source>
        <dbReference type="Pfam" id="PF03404"/>
    </source>
</evidence>
<evidence type="ECO:0000259" key="5">
    <source>
        <dbReference type="Pfam" id="PF00174"/>
    </source>
</evidence>
<evidence type="ECO:0000256" key="3">
    <source>
        <dbReference type="ARBA" id="ARBA00022723"/>
    </source>
</evidence>
<dbReference type="GO" id="GO:0008482">
    <property type="term" value="F:sulfite oxidase activity"/>
    <property type="evidence" value="ECO:0007669"/>
    <property type="project" value="TreeGrafter"/>
</dbReference>
<dbReference type="CDD" id="cd02110">
    <property type="entry name" value="SO_family_Moco_dimer"/>
    <property type="match status" value="1"/>
</dbReference>
<dbReference type="Gene3D" id="2.60.40.650">
    <property type="match status" value="1"/>
</dbReference>
<keyword evidence="3" id="KW-0479">Metal-binding</keyword>
<evidence type="ECO:0000313" key="7">
    <source>
        <dbReference type="EMBL" id="CAA9284831.1"/>
    </source>
</evidence>
<dbReference type="GO" id="GO:0043546">
    <property type="term" value="F:molybdopterin cofactor binding"/>
    <property type="evidence" value="ECO:0007669"/>
    <property type="project" value="TreeGrafter"/>
</dbReference>
<gene>
    <name evidence="7" type="ORF">AVDCRST_MAG54-3931</name>
</gene>
<dbReference type="Pfam" id="PF00174">
    <property type="entry name" value="Oxidored_molyb"/>
    <property type="match status" value="1"/>
</dbReference>
<dbReference type="EMBL" id="CADCTH010000499">
    <property type="protein sequence ID" value="CAA9284831.1"/>
    <property type="molecule type" value="Genomic_DNA"/>
</dbReference>
<feature type="domain" description="Oxidoreductase molybdopterin-binding" evidence="5">
    <location>
        <begin position="41"/>
        <end position="216"/>
    </location>
</feature>
<dbReference type="SUPFAM" id="SSF81296">
    <property type="entry name" value="E set domains"/>
    <property type="match status" value="1"/>
</dbReference>
<dbReference type="GO" id="GO:0030151">
    <property type="term" value="F:molybdenum ion binding"/>
    <property type="evidence" value="ECO:0007669"/>
    <property type="project" value="InterPro"/>
</dbReference>
<organism evidence="7">
    <name type="scientific">uncultured Actinomycetospora sp</name>
    <dbReference type="NCBI Taxonomy" id="1135996"/>
    <lineage>
        <taxon>Bacteria</taxon>
        <taxon>Bacillati</taxon>
        <taxon>Actinomycetota</taxon>
        <taxon>Actinomycetes</taxon>
        <taxon>Pseudonocardiales</taxon>
        <taxon>Pseudonocardiaceae</taxon>
        <taxon>Actinomycetospora</taxon>
        <taxon>environmental samples</taxon>
    </lineage>
</organism>
<feature type="domain" description="Moybdenum cofactor oxidoreductase dimerisation" evidence="6">
    <location>
        <begin position="246"/>
        <end position="359"/>
    </location>
</feature>
<evidence type="ECO:0008006" key="8">
    <source>
        <dbReference type="Google" id="ProtNLM"/>
    </source>
</evidence>
<dbReference type="Gene3D" id="3.90.420.10">
    <property type="entry name" value="Oxidoreductase, molybdopterin-binding domain"/>
    <property type="match status" value="1"/>
</dbReference>
<dbReference type="PANTHER" id="PTHR19372:SF7">
    <property type="entry name" value="SULFITE OXIDASE, MITOCHONDRIAL"/>
    <property type="match status" value="1"/>
</dbReference>
<dbReference type="GO" id="GO:0020037">
    <property type="term" value="F:heme binding"/>
    <property type="evidence" value="ECO:0007669"/>
    <property type="project" value="TreeGrafter"/>
</dbReference>
<dbReference type="PRINTS" id="PR00407">
    <property type="entry name" value="EUMOPTERIN"/>
</dbReference>
<dbReference type="InterPro" id="IPR014756">
    <property type="entry name" value="Ig_E-set"/>
</dbReference>
<dbReference type="InterPro" id="IPR036374">
    <property type="entry name" value="OxRdtase_Mopterin-bd_sf"/>
</dbReference>
<evidence type="ECO:0000256" key="4">
    <source>
        <dbReference type="ARBA" id="ARBA00023002"/>
    </source>
</evidence>
<dbReference type="FunFam" id="3.90.420.10:FF:000002">
    <property type="entry name" value="sulfite oxidase, mitochondrial"/>
    <property type="match status" value="1"/>
</dbReference>
<evidence type="ECO:0000256" key="2">
    <source>
        <dbReference type="ARBA" id="ARBA00022505"/>
    </source>
</evidence>
<dbReference type="Pfam" id="PF03404">
    <property type="entry name" value="Mo-co_dimer"/>
    <property type="match status" value="1"/>
</dbReference>
<accession>A0A6J4JQT3</accession>
<dbReference type="InterPro" id="IPR005066">
    <property type="entry name" value="MoCF_OxRdtse_dimer"/>
</dbReference>